<proteinExistence type="predicted"/>
<reference evidence="2" key="2">
    <citation type="submission" date="2018-02" db="UniProtKB">
        <authorList>
            <consortium name="EnsemblPlants"/>
        </authorList>
    </citation>
    <scope>IDENTIFICATION</scope>
    <source>
        <strain evidence="2">Williams 82</strain>
    </source>
</reference>
<dbReference type="EnsemblPlants" id="KRH30659">
    <property type="protein sequence ID" value="KRH30659"/>
    <property type="gene ID" value="GLYMA_11G198900"/>
</dbReference>
<keyword evidence="3" id="KW-1185">Reference proteome</keyword>
<gene>
    <name evidence="1" type="ORF">GLYMA_11G198900</name>
</gene>
<name>A0A0R0HSX1_SOYBN</name>
<dbReference type="EMBL" id="CM000844">
    <property type="protein sequence ID" value="KRH30659.1"/>
    <property type="molecule type" value="Genomic_DNA"/>
</dbReference>
<organism evidence="1">
    <name type="scientific">Glycine max</name>
    <name type="common">Soybean</name>
    <name type="synonym">Glycine hispida</name>
    <dbReference type="NCBI Taxonomy" id="3847"/>
    <lineage>
        <taxon>Eukaryota</taxon>
        <taxon>Viridiplantae</taxon>
        <taxon>Streptophyta</taxon>
        <taxon>Embryophyta</taxon>
        <taxon>Tracheophyta</taxon>
        <taxon>Spermatophyta</taxon>
        <taxon>Magnoliopsida</taxon>
        <taxon>eudicotyledons</taxon>
        <taxon>Gunneridae</taxon>
        <taxon>Pentapetalae</taxon>
        <taxon>rosids</taxon>
        <taxon>fabids</taxon>
        <taxon>Fabales</taxon>
        <taxon>Fabaceae</taxon>
        <taxon>Papilionoideae</taxon>
        <taxon>50 kb inversion clade</taxon>
        <taxon>NPAAA clade</taxon>
        <taxon>indigoferoid/millettioid clade</taxon>
        <taxon>Phaseoleae</taxon>
        <taxon>Glycine</taxon>
        <taxon>Glycine subgen. Soja</taxon>
    </lineage>
</organism>
<evidence type="ECO:0000313" key="3">
    <source>
        <dbReference type="Proteomes" id="UP000008827"/>
    </source>
</evidence>
<protein>
    <submittedName>
        <fullName evidence="1 2">Uncharacterized protein</fullName>
    </submittedName>
</protein>
<reference evidence="1 2" key="1">
    <citation type="journal article" date="2010" name="Nature">
        <title>Genome sequence of the palaeopolyploid soybean.</title>
        <authorList>
            <person name="Schmutz J."/>
            <person name="Cannon S.B."/>
            <person name="Schlueter J."/>
            <person name="Ma J."/>
            <person name="Mitros T."/>
            <person name="Nelson W."/>
            <person name="Hyten D.L."/>
            <person name="Song Q."/>
            <person name="Thelen J.J."/>
            <person name="Cheng J."/>
            <person name="Xu D."/>
            <person name="Hellsten U."/>
            <person name="May G.D."/>
            <person name="Yu Y."/>
            <person name="Sakurai T."/>
            <person name="Umezawa T."/>
            <person name="Bhattacharyya M.K."/>
            <person name="Sandhu D."/>
            <person name="Valliyodan B."/>
            <person name="Lindquist E."/>
            <person name="Peto M."/>
            <person name="Grant D."/>
            <person name="Shu S."/>
            <person name="Goodstein D."/>
            <person name="Barry K."/>
            <person name="Futrell-Griggs M."/>
            <person name="Abernathy B."/>
            <person name="Du J."/>
            <person name="Tian Z."/>
            <person name="Zhu L."/>
            <person name="Gill N."/>
            <person name="Joshi T."/>
            <person name="Libault M."/>
            <person name="Sethuraman A."/>
            <person name="Zhang X.-C."/>
            <person name="Shinozaki K."/>
            <person name="Nguyen H.T."/>
            <person name="Wing R.A."/>
            <person name="Cregan P."/>
            <person name="Specht J."/>
            <person name="Grimwood J."/>
            <person name="Rokhsar D."/>
            <person name="Stacey G."/>
            <person name="Shoemaker R.C."/>
            <person name="Jackson S.A."/>
        </authorList>
    </citation>
    <scope>NUCLEOTIDE SEQUENCE [LARGE SCALE GENOMIC DNA]</scope>
    <source>
        <strain evidence="2">cv. Williams 82</strain>
        <tissue evidence="1">Callus</tissue>
    </source>
</reference>
<dbReference type="Proteomes" id="UP000008827">
    <property type="component" value="Chromosome 11"/>
</dbReference>
<sequence length="86" mass="9895">MSDLCFKSLIMSIVCTLNSYKVQCTLFGHYMDDLNAFLAFVEVQNVVVLMQLAKVRSFQGDLNFILYFIVIVILPVKCQTDLFNLF</sequence>
<dbReference type="OrthoDB" id="1435884at2759"/>
<accession>A0A0R0HSX1</accession>
<reference evidence="1" key="3">
    <citation type="submission" date="2018-07" db="EMBL/GenBank/DDBJ databases">
        <title>WGS assembly of Glycine max.</title>
        <authorList>
            <person name="Schmutz J."/>
            <person name="Cannon S."/>
            <person name="Schlueter J."/>
            <person name="Ma J."/>
            <person name="Mitros T."/>
            <person name="Nelson W."/>
            <person name="Hyten D."/>
            <person name="Song Q."/>
            <person name="Thelen J."/>
            <person name="Cheng J."/>
            <person name="Xu D."/>
            <person name="Hellsten U."/>
            <person name="May G."/>
            <person name="Yu Y."/>
            <person name="Sakurai T."/>
            <person name="Umezawa T."/>
            <person name="Bhattacharyya M."/>
            <person name="Sandhu D."/>
            <person name="Valliyodan B."/>
            <person name="Lindquist E."/>
            <person name="Peto M."/>
            <person name="Grant D."/>
            <person name="Shu S."/>
            <person name="Goodstein D."/>
            <person name="Barry K."/>
            <person name="Futrell-Griggs M."/>
            <person name="Abernathy B."/>
            <person name="Du J."/>
            <person name="Tian Z."/>
            <person name="Zhu L."/>
            <person name="Gill N."/>
            <person name="Joshi T."/>
            <person name="Libault M."/>
            <person name="Sethuraman A."/>
            <person name="Zhang X."/>
            <person name="Shinozaki K."/>
            <person name="Nguyen H."/>
            <person name="Wing R."/>
            <person name="Cregan P."/>
            <person name="Specht J."/>
            <person name="Grimwood J."/>
            <person name="Rokhsar D."/>
            <person name="Stacey G."/>
            <person name="Shoemaker R."/>
            <person name="Jackson S."/>
        </authorList>
    </citation>
    <scope>NUCLEOTIDE SEQUENCE</scope>
    <source>
        <tissue evidence="1">Callus</tissue>
    </source>
</reference>
<evidence type="ECO:0000313" key="1">
    <source>
        <dbReference type="EMBL" id="KRH30659.1"/>
    </source>
</evidence>
<evidence type="ECO:0000313" key="2">
    <source>
        <dbReference type="EnsemblPlants" id="KRH30659"/>
    </source>
</evidence>
<dbReference type="InParanoid" id="A0A0R0HSX1"/>
<dbReference type="Gramene" id="KRH30659">
    <property type="protein sequence ID" value="KRH30659"/>
    <property type="gene ID" value="GLYMA_11G198900"/>
</dbReference>
<dbReference type="AlphaFoldDB" id="A0A0R0HSX1"/>